<proteinExistence type="predicted"/>
<gene>
    <name evidence="2" type="ORF">QRX41_00690</name>
</gene>
<dbReference type="Pfam" id="PF00903">
    <property type="entry name" value="Glyoxalase"/>
    <property type="match status" value="1"/>
</dbReference>
<evidence type="ECO:0000259" key="1">
    <source>
        <dbReference type="PROSITE" id="PS51819"/>
    </source>
</evidence>
<reference evidence="2 3" key="1">
    <citation type="submission" date="2023-06" db="EMBL/GenBank/DDBJ databases">
        <authorList>
            <person name="Pascarelli S."/>
        </authorList>
    </citation>
    <scope>NUCLEOTIDE SEQUENCE [LARGE SCALE GENOMIC DNA]</scope>
    <source>
        <strain evidence="2 3">H1HS16N</strain>
    </source>
</reference>
<keyword evidence="3" id="KW-1185">Reference proteome</keyword>
<accession>A0ABU3KEG3</accession>
<dbReference type="RefSeq" id="WP_313838079.1">
    <property type="nucleotide sequence ID" value="NZ_JASTZZ010000001.1"/>
</dbReference>
<sequence length="122" mass="13543">MDHLVITVRDVDAICAFYHDVLGMQVQTFGDGRLALKFGQQKINIHEAGHEIDPKADKPTPGSADLCLLVEDSLDDVVAALHEHRIDYMGPVNRTGAQGAITSVYVRDPDRNLIELSRYDQD</sequence>
<dbReference type="PANTHER" id="PTHR21366">
    <property type="entry name" value="GLYOXALASE FAMILY PROTEIN"/>
    <property type="match status" value="1"/>
</dbReference>
<comment type="caution">
    <text evidence="2">The sequence shown here is derived from an EMBL/GenBank/DDBJ whole genome shotgun (WGS) entry which is preliminary data.</text>
</comment>
<dbReference type="SUPFAM" id="SSF54593">
    <property type="entry name" value="Glyoxalase/Bleomycin resistance protein/Dihydroxybiphenyl dioxygenase"/>
    <property type="match status" value="1"/>
</dbReference>
<dbReference type="CDD" id="cd07253">
    <property type="entry name" value="GLOD5"/>
    <property type="match status" value="1"/>
</dbReference>
<dbReference type="InterPro" id="IPR050383">
    <property type="entry name" value="GlyoxalaseI/FosfomycinResist"/>
</dbReference>
<dbReference type="EMBL" id="JASTZZ010000001">
    <property type="protein sequence ID" value="MDT7508653.1"/>
    <property type="molecule type" value="Genomic_DNA"/>
</dbReference>
<organism evidence="2 3">
    <name type="scientific">Bifidobacterium kimbladii</name>
    <dbReference type="NCBI Taxonomy" id="1293826"/>
    <lineage>
        <taxon>Bacteria</taxon>
        <taxon>Bacillati</taxon>
        <taxon>Actinomycetota</taxon>
        <taxon>Actinomycetes</taxon>
        <taxon>Bifidobacteriales</taxon>
        <taxon>Bifidobacteriaceae</taxon>
        <taxon>Bifidobacterium</taxon>
    </lineage>
</organism>
<dbReference type="PROSITE" id="PS51819">
    <property type="entry name" value="VOC"/>
    <property type="match status" value="1"/>
</dbReference>
<dbReference type="PANTHER" id="PTHR21366:SF14">
    <property type="entry name" value="GLYOXALASE DOMAIN-CONTAINING PROTEIN 5"/>
    <property type="match status" value="1"/>
</dbReference>
<evidence type="ECO:0000313" key="2">
    <source>
        <dbReference type="EMBL" id="MDT7508653.1"/>
    </source>
</evidence>
<dbReference type="InterPro" id="IPR037523">
    <property type="entry name" value="VOC_core"/>
</dbReference>
<dbReference type="Gene3D" id="3.10.180.10">
    <property type="entry name" value="2,3-Dihydroxybiphenyl 1,2-Dioxygenase, domain 1"/>
    <property type="match status" value="1"/>
</dbReference>
<dbReference type="InterPro" id="IPR029068">
    <property type="entry name" value="Glyas_Bleomycin-R_OHBP_Dase"/>
</dbReference>
<name>A0ABU3KEG3_9BIFI</name>
<feature type="domain" description="VOC" evidence="1">
    <location>
        <begin position="1"/>
        <end position="119"/>
    </location>
</feature>
<evidence type="ECO:0000313" key="3">
    <source>
        <dbReference type="Proteomes" id="UP001529481"/>
    </source>
</evidence>
<dbReference type="Proteomes" id="UP001529481">
    <property type="component" value="Unassembled WGS sequence"/>
</dbReference>
<reference evidence="3" key="2">
    <citation type="submission" date="2023-07" db="EMBL/GenBank/DDBJ databases">
        <title>Bifidobacterium spp. in honeybee.</title>
        <authorList>
            <person name="Olofsson T."/>
        </authorList>
    </citation>
    <scope>NUCLEOTIDE SEQUENCE [LARGE SCALE GENOMIC DNA]</scope>
    <source>
        <strain evidence="3">H1HS16N</strain>
    </source>
</reference>
<dbReference type="InterPro" id="IPR004360">
    <property type="entry name" value="Glyas_Fos-R_dOase_dom"/>
</dbReference>
<protein>
    <submittedName>
        <fullName evidence="2">VOC family protein</fullName>
    </submittedName>
</protein>